<dbReference type="Proteomes" id="UP000095283">
    <property type="component" value="Unplaced"/>
</dbReference>
<organism evidence="1 2">
    <name type="scientific">Heterorhabditis bacteriophora</name>
    <name type="common">Entomopathogenic nematode worm</name>
    <dbReference type="NCBI Taxonomy" id="37862"/>
    <lineage>
        <taxon>Eukaryota</taxon>
        <taxon>Metazoa</taxon>
        <taxon>Ecdysozoa</taxon>
        <taxon>Nematoda</taxon>
        <taxon>Chromadorea</taxon>
        <taxon>Rhabditida</taxon>
        <taxon>Rhabditina</taxon>
        <taxon>Rhabditomorpha</taxon>
        <taxon>Strongyloidea</taxon>
        <taxon>Heterorhabditidae</taxon>
        <taxon>Heterorhabditis</taxon>
    </lineage>
</organism>
<sequence length="327" mass="36657">MTFPLFCPVKLYFLSNSIEKINQLTTVVLGSNRLTWLKEFKKHHTLHIPPDTQKDVLASMLLAVRGLPMNVCIYDCFLLALSGKQRDAWIKLAANAVSGEFMRYSFSDHPNLLHLMQSSPVPRVILGSATDLYLIMISKHQSSPFVASQSVIMLICMLQQHSFLAGTREETISGEVFTAVDTIECFPYKCDFPRQLCMRPATKYQDRDSNICKDLPNECITAANGGASLGQPKLVLTTFPTMSERKSNQATSESITLLPAGYKVKQIADVVRCSRKAIIQLPRHQEEYATKKSSGQFGKLDGCKKSQFRGQRQITRSAPMKSVRLVE</sequence>
<evidence type="ECO:0000313" key="2">
    <source>
        <dbReference type="WBParaSite" id="Hba_11347"/>
    </source>
</evidence>
<dbReference type="WBParaSite" id="Hba_11347">
    <property type="protein sequence ID" value="Hba_11347"/>
    <property type="gene ID" value="Hba_11347"/>
</dbReference>
<keyword evidence="1" id="KW-1185">Reference proteome</keyword>
<name>A0A1I7X1N6_HETBA</name>
<proteinExistence type="predicted"/>
<accession>A0A1I7X1N6</accession>
<reference evidence="2" key="1">
    <citation type="submission" date="2016-11" db="UniProtKB">
        <authorList>
            <consortium name="WormBaseParasite"/>
        </authorList>
    </citation>
    <scope>IDENTIFICATION</scope>
</reference>
<dbReference type="AlphaFoldDB" id="A0A1I7X1N6"/>
<protein>
    <submittedName>
        <fullName evidence="2">Rho-GAP domain-containing protein</fullName>
    </submittedName>
</protein>
<evidence type="ECO:0000313" key="1">
    <source>
        <dbReference type="Proteomes" id="UP000095283"/>
    </source>
</evidence>